<gene>
    <name evidence="3" type="ORF">Z520_08393</name>
</gene>
<dbReference type="SMART" id="SM00225">
    <property type="entry name" value="BTB"/>
    <property type="match status" value="1"/>
</dbReference>
<reference evidence="3 4" key="1">
    <citation type="submission" date="2015-01" db="EMBL/GenBank/DDBJ databases">
        <title>The Genome Sequence of Fonsecaea multimorphosa CBS 102226.</title>
        <authorList>
            <consortium name="The Broad Institute Genomics Platform"/>
            <person name="Cuomo C."/>
            <person name="de Hoog S."/>
            <person name="Gorbushina A."/>
            <person name="Stielow B."/>
            <person name="Teixiera M."/>
            <person name="Abouelleil A."/>
            <person name="Chapman S.B."/>
            <person name="Priest M."/>
            <person name="Young S.K."/>
            <person name="Wortman J."/>
            <person name="Nusbaum C."/>
            <person name="Birren B."/>
        </authorList>
    </citation>
    <scope>NUCLEOTIDE SEQUENCE [LARGE SCALE GENOMIC DNA]</scope>
    <source>
        <strain evidence="3 4">CBS 102226</strain>
    </source>
</reference>
<dbReference type="PANTHER" id="PTHR47369:SF1">
    <property type="entry name" value="BTB_POZ DOMAIN-CONTAINING PROTEIN"/>
    <property type="match status" value="1"/>
</dbReference>
<feature type="compositionally biased region" description="Polar residues" evidence="1">
    <location>
        <begin position="64"/>
        <end position="74"/>
    </location>
</feature>
<dbReference type="PROSITE" id="PS50097">
    <property type="entry name" value="BTB"/>
    <property type="match status" value="1"/>
</dbReference>
<proteinExistence type="predicted"/>
<dbReference type="Proteomes" id="UP000053411">
    <property type="component" value="Unassembled WGS sequence"/>
</dbReference>
<name>A0A0D2IF06_9EURO</name>
<feature type="region of interest" description="Disordered" evidence="1">
    <location>
        <begin position="161"/>
        <end position="196"/>
    </location>
</feature>
<keyword evidence="4" id="KW-1185">Reference proteome</keyword>
<dbReference type="SUPFAM" id="SSF54695">
    <property type="entry name" value="POZ domain"/>
    <property type="match status" value="1"/>
</dbReference>
<dbReference type="VEuPathDB" id="FungiDB:Z520_08393"/>
<dbReference type="InterPro" id="IPR011333">
    <property type="entry name" value="SKP1/BTB/POZ_sf"/>
</dbReference>
<evidence type="ECO:0000313" key="4">
    <source>
        <dbReference type="Proteomes" id="UP000053411"/>
    </source>
</evidence>
<feature type="compositionally biased region" description="Polar residues" evidence="1">
    <location>
        <begin position="816"/>
        <end position="829"/>
    </location>
</feature>
<dbReference type="RefSeq" id="XP_016629809.1">
    <property type="nucleotide sequence ID" value="XM_016778890.1"/>
</dbReference>
<feature type="region of interest" description="Disordered" evidence="1">
    <location>
        <begin position="1"/>
        <end position="101"/>
    </location>
</feature>
<dbReference type="PANTHER" id="PTHR47369">
    <property type="entry name" value="BTB/POZ DOMAIN-CONTAINING PROTEIN"/>
    <property type="match status" value="1"/>
</dbReference>
<dbReference type="Pfam" id="PF00651">
    <property type="entry name" value="BTB"/>
    <property type="match status" value="1"/>
</dbReference>
<dbReference type="GeneID" id="27714139"/>
<evidence type="ECO:0000256" key="1">
    <source>
        <dbReference type="SAM" id="MobiDB-lite"/>
    </source>
</evidence>
<feature type="region of interest" description="Disordered" evidence="1">
    <location>
        <begin position="798"/>
        <end position="877"/>
    </location>
</feature>
<organism evidence="3 4">
    <name type="scientific">Fonsecaea multimorphosa CBS 102226</name>
    <dbReference type="NCBI Taxonomy" id="1442371"/>
    <lineage>
        <taxon>Eukaryota</taxon>
        <taxon>Fungi</taxon>
        <taxon>Dikarya</taxon>
        <taxon>Ascomycota</taxon>
        <taxon>Pezizomycotina</taxon>
        <taxon>Eurotiomycetes</taxon>
        <taxon>Chaetothyriomycetidae</taxon>
        <taxon>Chaetothyriales</taxon>
        <taxon>Herpotrichiellaceae</taxon>
        <taxon>Fonsecaea</taxon>
    </lineage>
</organism>
<feature type="compositionally biased region" description="Polar residues" evidence="1">
    <location>
        <begin position="848"/>
        <end position="868"/>
    </location>
</feature>
<evidence type="ECO:0000313" key="3">
    <source>
        <dbReference type="EMBL" id="KIX95686.1"/>
    </source>
</evidence>
<feature type="compositionally biased region" description="Low complexity" evidence="1">
    <location>
        <begin position="162"/>
        <end position="176"/>
    </location>
</feature>
<evidence type="ECO:0000259" key="2">
    <source>
        <dbReference type="PROSITE" id="PS50097"/>
    </source>
</evidence>
<feature type="region of interest" description="Disordered" evidence="1">
    <location>
        <begin position="575"/>
        <end position="620"/>
    </location>
</feature>
<feature type="compositionally biased region" description="Polar residues" evidence="1">
    <location>
        <begin position="37"/>
        <end position="49"/>
    </location>
</feature>
<accession>A0A0D2IF06</accession>
<feature type="domain" description="BTB" evidence="2">
    <location>
        <begin position="258"/>
        <end position="330"/>
    </location>
</feature>
<dbReference type="AlphaFoldDB" id="A0A0D2IF06"/>
<feature type="compositionally biased region" description="Polar residues" evidence="1">
    <location>
        <begin position="185"/>
        <end position="196"/>
    </location>
</feature>
<dbReference type="STRING" id="1442371.A0A0D2IF06"/>
<dbReference type="InterPro" id="IPR000210">
    <property type="entry name" value="BTB/POZ_dom"/>
</dbReference>
<dbReference type="OrthoDB" id="6359943at2759"/>
<protein>
    <recommendedName>
        <fullName evidence="2">BTB domain-containing protein</fullName>
    </recommendedName>
</protein>
<sequence>MDQEQFSGWSPPRDDLDGLISGYDASTTMPDDDRTAWSEQGTATSSSHPSRYLEPSSPGIVRSPLQQPTSTVPSSRPLPQRRVASSNQIPGLSYGEQPTPVSFEPPLRSIFVSGPPTASVSANTALASLSAAVSSTNSGSLAALTSAGASMRGIVKAGDATPSALPAASSSRHPLLNPEKDVDDPTTSTATNIFEPDSVNTSTTLARLFITSDTTSPDPASRVHSHLRTVSSASRSIGGSATLTGHLFHHGFEEGRHSDITVYAFGQSYRLHKLLLDRVPYFSSAFSGSWAESTAREMRIPCEDLDPNITKNAFELALKRIYGTQFPVQEEEEAIGLFATACWLDMPDLVDSCVDSILRQMQPATLHSLIKLVTNNYYGKAGDRVLASAKAMLCKEGWEMPYEYWDEIPAEIIREIVGGDPFFVPSEWERWYLALKLLNRRLRAKAIEGGLVSPSGRYLYPKPTSLRFFAVRFDAPYRITGHNRYVSEKDEAWVALYTSPEIAPLLVLLDEGIHYVHLRFEQLQQIRTQKDILGVPVLPEKVIADALWMSMELRQKVLNATETDEALGLSEVAEDFEEAEDHAEQASIHKKGKSRDDGPPSPNEVPAEMESGSWDGNGKPRKFWIPSNDVSCVMGGTREACIAANSTSVAEWSTHAARLSASLEPTDVAWALDFTSGNVIDSGRPPSRGYSPTSAPRFSYYPPFRFSAEFPSPRTLKEKKRVYSHTVWYAGSLWNLYIQRVNNSKVQQLGIYLHRAKDKDPCEDPLALWMSSTVDDRIGQLEREMLLRKNERRNRSWHVNEPVRGSSAVEQEDASAESTQEYDSSNPQMTEGDRTTLRRRRTAAKASVQKTSQNAETTAGRLSSTDTPTSPPDNHALMLDSDEEDAELLRTNRKYNVSAMPPYMDGRPTIRTYFKIYSPSKGGRLLSIYESAPDKFDVSKSWGWKSSQMQLDDGIGIGGGLSDTQTKSSKDGKLRYMVVIGNI</sequence>
<dbReference type="Gene3D" id="3.30.710.10">
    <property type="entry name" value="Potassium Channel Kv1.1, Chain A"/>
    <property type="match status" value="1"/>
</dbReference>
<dbReference type="EMBL" id="KN848080">
    <property type="protein sequence ID" value="KIX95686.1"/>
    <property type="molecule type" value="Genomic_DNA"/>
</dbReference>